<feature type="domain" description="Methyltransferase small" evidence="6">
    <location>
        <begin position="177"/>
        <end position="339"/>
    </location>
</feature>
<dbReference type="GO" id="GO:0052914">
    <property type="term" value="F:16S rRNA (guanine(1207)-N(2))-methyltransferase activity"/>
    <property type="evidence" value="ECO:0007669"/>
    <property type="project" value="UniProtKB-EC"/>
</dbReference>
<keyword evidence="1" id="KW-0963">Cytoplasm</keyword>
<evidence type="ECO:0000256" key="4">
    <source>
        <dbReference type="ARBA" id="ARBA00022679"/>
    </source>
</evidence>
<dbReference type="PROSITE" id="PS00092">
    <property type="entry name" value="N6_MTASE"/>
    <property type="match status" value="1"/>
</dbReference>
<proteinExistence type="predicted"/>
<evidence type="ECO:0000313" key="8">
    <source>
        <dbReference type="Proteomes" id="UP001318682"/>
    </source>
</evidence>
<dbReference type="Proteomes" id="UP001318682">
    <property type="component" value="Chromosome"/>
</dbReference>
<dbReference type="SUPFAM" id="SSF53335">
    <property type="entry name" value="S-adenosyl-L-methionine-dependent methyltransferases"/>
    <property type="match status" value="1"/>
</dbReference>
<dbReference type="Gene3D" id="3.40.50.150">
    <property type="entry name" value="Vaccinia Virus protein VP39"/>
    <property type="match status" value="2"/>
</dbReference>
<dbReference type="EC" id="2.1.1.172" evidence="7"/>
<accession>A0ABZ2BX54</accession>
<dbReference type="CDD" id="cd02440">
    <property type="entry name" value="AdoMet_MTases"/>
    <property type="match status" value="1"/>
</dbReference>
<evidence type="ECO:0000256" key="2">
    <source>
        <dbReference type="ARBA" id="ARBA00022552"/>
    </source>
</evidence>
<dbReference type="InterPro" id="IPR007848">
    <property type="entry name" value="Small_mtfrase_dom"/>
</dbReference>
<sequence>MRAVISTRCNAPWKKKNKRVIDSRLSLALDGGGLVWPDTGRIAVFQPAVNAALSGVPKERAQIIQGFKPDHDAWVARGYACAVAVQERYAAAIIALPRAKGEARALIANALKSVDGPVVIDGMKTEGVDSILREMRKRCAVVGPISKAHGKLFWIERADPVDFSDWDAGPALTPGGFWTAPGVFSADAVDPASDLLAQVLPEKLGKKVADLGAGWGFLSAHVLTRAQIEEVHLVEAGHMALECARRNVTDPRAQFHWADATNWRPAEKMDAVVMNPPFHTSRAADPGLGQAFMQAASQMLHAQGHLWMVANRHLPYEATLATLFARVEEIGTDRRFKLLHASRPLRKRASAGLR</sequence>
<keyword evidence="5" id="KW-0949">S-adenosyl-L-methionine</keyword>
<dbReference type="PANTHER" id="PTHR47816">
    <property type="entry name" value="RIBOSOMAL RNA SMALL SUBUNIT METHYLTRANSFERASE C"/>
    <property type="match status" value="1"/>
</dbReference>
<dbReference type="InterPro" id="IPR046977">
    <property type="entry name" value="RsmC/RlmG"/>
</dbReference>
<reference evidence="8" key="1">
    <citation type="submission" date="2024-01" db="EMBL/GenBank/DDBJ databases">
        <title>Roseobacter fucihabitans sp. nov., isolated from the brown alga Fucus spiralis.</title>
        <authorList>
            <person name="Hahnke S."/>
            <person name="Berger M."/>
            <person name="Schlingloff A."/>
            <person name="Athale I."/>
            <person name="Neumann-Schaal M."/>
            <person name="Adenaya A."/>
            <person name="Poehlein A."/>
            <person name="Daniel R."/>
            <person name="Pertersen J."/>
            <person name="Brinkhoff T."/>
        </authorList>
    </citation>
    <scope>NUCLEOTIDE SEQUENCE [LARGE SCALE GENOMIC DNA]</scope>
    <source>
        <strain evidence="8">B14</strain>
    </source>
</reference>
<keyword evidence="2" id="KW-0698">rRNA processing</keyword>
<keyword evidence="8" id="KW-1185">Reference proteome</keyword>
<organism evidence="7 8">
    <name type="scientific">Roseobacter fucihabitans</name>
    <dbReference type="NCBI Taxonomy" id="1537242"/>
    <lineage>
        <taxon>Bacteria</taxon>
        <taxon>Pseudomonadati</taxon>
        <taxon>Pseudomonadota</taxon>
        <taxon>Alphaproteobacteria</taxon>
        <taxon>Rhodobacterales</taxon>
        <taxon>Roseobacteraceae</taxon>
        <taxon>Roseobacter</taxon>
    </lineage>
</organism>
<evidence type="ECO:0000259" key="6">
    <source>
        <dbReference type="Pfam" id="PF05175"/>
    </source>
</evidence>
<evidence type="ECO:0000256" key="5">
    <source>
        <dbReference type="ARBA" id="ARBA00022691"/>
    </source>
</evidence>
<keyword evidence="3 7" id="KW-0489">Methyltransferase</keyword>
<dbReference type="Pfam" id="PF05175">
    <property type="entry name" value="MTS"/>
    <property type="match status" value="1"/>
</dbReference>
<protein>
    <submittedName>
        <fullName evidence="7">Ribosomal RNA small subunit methyltransferase C</fullName>
        <ecNumber evidence="7">2.1.1.172</ecNumber>
    </submittedName>
</protein>
<dbReference type="InterPro" id="IPR029063">
    <property type="entry name" value="SAM-dependent_MTases_sf"/>
</dbReference>
<evidence type="ECO:0000256" key="1">
    <source>
        <dbReference type="ARBA" id="ARBA00022490"/>
    </source>
</evidence>
<evidence type="ECO:0000313" key="7">
    <source>
        <dbReference type="EMBL" id="WVX50599.1"/>
    </source>
</evidence>
<dbReference type="InterPro" id="IPR002052">
    <property type="entry name" value="DNA_methylase_N6_adenine_CS"/>
</dbReference>
<evidence type="ECO:0000256" key="3">
    <source>
        <dbReference type="ARBA" id="ARBA00022603"/>
    </source>
</evidence>
<dbReference type="EMBL" id="CP143423">
    <property type="protein sequence ID" value="WVX50599.1"/>
    <property type="molecule type" value="Genomic_DNA"/>
</dbReference>
<dbReference type="PANTHER" id="PTHR47816:SF4">
    <property type="entry name" value="RIBOSOMAL RNA SMALL SUBUNIT METHYLTRANSFERASE C"/>
    <property type="match status" value="1"/>
</dbReference>
<gene>
    <name evidence="7" type="primary">rsmC</name>
    <name evidence="7" type="ORF">ROLI_036980</name>
</gene>
<name>A0ABZ2BX54_9RHOB</name>
<keyword evidence="4 7" id="KW-0808">Transferase</keyword>